<evidence type="ECO:0000256" key="1">
    <source>
        <dbReference type="SAM" id="MobiDB-lite"/>
    </source>
</evidence>
<evidence type="ECO:0000313" key="2">
    <source>
        <dbReference type="Proteomes" id="UP000046395"/>
    </source>
</evidence>
<evidence type="ECO:0000313" key="3">
    <source>
        <dbReference type="WBParaSite" id="TMUE_0000000357.1"/>
    </source>
</evidence>
<reference evidence="2" key="2">
    <citation type="submission" date="2014-03" db="EMBL/GenBank/DDBJ databases">
        <title>The whipworm genome and dual-species transcriptomics of an intimate host-pathogen interaction.</title>
        <authorList>
            <person name="Foth B.J."/>
            <person name="Tsai I.J."/>
            <person name="Reid A.J."/>
            <person name="Bancroft A.J."/>
            <person name="Nichol S."/>
            <person name="Tracey A."/>
            <person name="Holroyd N."/>
            <person name="Cotton J.A."/>
            <person name="Stanley E.J."/>
            <person name="Zarowiecki M."/>
            <person name="Liu J.Z."/>
            <person name="Huckvale T."/>
            <person name="Cooper P.J."/>
            <person name="Grencis R.K."/>
            <person name="Berriman M."/>
        </authorList>
    </citation>
    <scope>NUCLEOTIDE SEQUENCE [LARGE SCALE GENOMIC DNA]</scope>
    <source>
        <strain evidence="2">Edinburgh</strain>
    </source>
</reference>
<proteinExistence type="predicted"/>
<feature type="compositionally biased region" description="Basic and acidic residues" evidence="1">
    <location>
        <begin position="60"/>
        <end position="77"/>
    </location>
</feature>
<keyword evidence="2" id="KW-1185">Reference proteome</keyword>
<dbReference type="AlphaFoldDB" id="A0A5S6Q062"/>
<reference evidence="2" key="1">
    <citation type="submission" date="2013-11" db="EMBL/GenBank/DDBJ databases">
        <authorList>
            <person name="Aslett M."/>
        </authorList>
    </citation>
    <scope>NUCLEOTIDE SEQUENCE [LARGE SCALE GENOMIC DNA]</scope>
    <source>
        <strain evidence="2">Edinburgh</strain>
    </source>
</reference>
<dbReference type="WBParaSite" id="TMUE_0000000357.1">
    <property type="protein sequence ID" value="TMUE_0000000357.1"/>
    <property type="gene ID" value="WBGene00296297"/>
</dbReference>
<sequence length="123" mass="13529">MFSRRRSAVPRVVGAQSGDCVGTTTEEVIRPPADDPLLLYCGHTQRPYQYDPSIGGDNNGRNKDDNFCRKDEIDHPSNEPTPCPPFAFAVFRRADLLDKPIVPLGNEASHGSANCPLAFSWQA</sequence>
<protein>
    <submittedName>
        <fullName evidence="3 4">Uncharacterized protein</fullName>
    </submittedName>
</protein>
<evidence type="ECO:0000313" key="4">
    <source>
        <dbReference type="WBParaSite" id="TMUE_2000007999.1"/>
    </source>
</evidence>
<dbReference type="WBParaSite" id="TMUE_2000007999.1">
    <property type="protein sequence ID" value="TMUE_2000007999.1"/>
    <property type="gene ID" value="WBGene00300118"/>
</dbReference>
<organism evidence="2 3">
    <name type="scientific">Trichuris muris</name>
    <name type="common">Mouse whipworm</name>
    <dbReference type="NCBI Taxonomy" id="70415"/>
    <lineage>
        <taxon>Eukaryota</taxon>
        <taxon>Metazoa</taxon>
        <taxon>Ecdysozoa</taxon>
        <taxon>Nematoda</taxon>
        <taxon>Enoplea</taxon>
        <taxon>Dorylaimia</taxon>
        <taxon>Trichinellida</taxon>
        <taxon>Trichuridae</taxon>
        <taxon>Trichuris</taxon>
    </lineage>
</organism>
<reference evidence="3 4" key="3">
    <citation type="submission" date="2019-12" db="UniProtKB">
        <authorList>
            <consortium name="WormBaseParasite"/>
        </authorList>
    </citation>
    <scope>IDENTIFICATION</scope>
</reference>
<dbReference type="Proteomes" id="UP000046395">
    <property type="component" value="Unassembled WGS sequence"/>
</dbReference>
<feature type="region of interest" description="Disordered" evidence="1">
    <location>
        <begin position="50"/>
        <end position="81"/>
    </location>
</feature>
<accession>A0A5S6Q062</accession>
<name>A0A5S6Q062_TRIMR</name>